<evidence type="ECO:0000313" key="2">
    <source>
        <dbReference type="Proteomes" id="UP001148629"/>
    </source>
</evidence>
<name>A0ACC1S715_9HYPO</name>
<reference evidence="1" key="1">
    <citation type="submission" date="2022-08" db="EMBL/GenBank/DDBJ databases">
        <title>Genome Sequence of Fusarium decemcellulare.</title>
        <authorList>
            <person name="Buettner E."/>
        </authorList>
    </citation>
    <scope>NUCLEOTIDE SEQUENCE</scope>
    <source>
        <strain evidence="1">Babe19</strain>
    </source>
</reference>
<proteinExistence type="predicted"/>
<sequence>MSTLQIGGIFCLLIVIIALVSRKQPDPREPPYVKERIPYFSHIYGLLKHGLRYFDLVSAQQPHPIFTIDMSGQKNYIVTSPELVQAVQRNTTSLSFSPAMIPAFRRMMGFDEAGIELIFRDAHTEKGMYGEIHRVQKASLLPGTASLDELCSLIRDKLMLAINESPSSQTIDFYAWIQDLFMRTNNSACFGEKDPFTLDPSLNATFWLWEANIKVLLLGVPWFLSPKKYSTAQKTRKELVDVFLTYLNDDGLSSACSFIKELSGLGIRRGLSNENNARALLGSILAIVGNTIPTTFWLLISIYTRPELLAEVRDELEATLEKPGIRTKVSLDYTVIREKCPVFMSTYDEVLRMTSGIATVRYTNEDTLIQDRWLLKKGAQVQMPTAFIHADPTTWGADADVFDHTRFLKSKVLTKEQRARRTAAFRPFGGGNTLCPGRHFASYEVLTFAASILLGFDMAPTTETFNVPEMDRSKLPLTSLKPAGDIKRVRVIDVEAANVHTINHDLAHGRVVEASKQ</sequence>
<protein>
    <submittedName>
        <fullName evidence="1">Uncharacterized protein</fullName>
    </submittedName>
</protein>
<evidence type="ECO:0000313" key="1">
    <source>
        <dbReference type="EMBL" id="KAJ3533380.1"/>
    </source>
</evidence>
<accession>A0ACC1S715</accession>
<dbReference type="Proteomes" id="UP001148629">
    <property type="component" value="Unassembled WGS sequence"/>
</dbReference>
<keyword evidence="2" id="KW-1185">Reference proteome</keyword>
<organism evidence="1 2">
    <name type="scientific">Fusarium decemcellulare</name>
    <dbReference type="NCBI Taxonomy" id="57161"/>
    <lineage>
        <taxon>Eukaryota</taxon>
        <taxon>Fungi</taxon>
        <taxon>Dikarya</taxon>
        <taxon>Ascomycota</taxon>
        <taxon>Pezizomycotina</taxon>
        <taxon>Sordariomycetes</taxon>
        <taxon>Hypocreomycetidae</taxon>
        <taxon>Hypocreales</taxon>
        <taxon>Nectriaceae</taxon>
        <taxon>Fusarium</taxon>
        <taxon>Fusarium decemcellulare species complex</taxon>
    </lineage>
</organism>
<gene>
    <name evidence="1" type="ORF">NM208_g8015</name>
</gene>
<dbReference type="EMBL" id="JANRMS010000874">
    <property type="protein sequence ID" value="KAJ3533380.1"/>
    <property type="molecule type" value="Genomic_DNA"/>
</dbReference>
<comment type="caution">
    <text evidence="1">The sequence shown here is derived from an EMBL/GenBank/DDBJ whole genome shotgun (WGS) entry which is preliminary data.</text>
</comment>